<keyword evidence="6 8" id="KW-0057">Aromatic amino acid biosynthesis</keyword>
<comment type="catalytic activity">
    <reaction evidence="7 8">
        <text>D-erythrose 4-phosphate + phosphoenolpyruvate + H2O = 7-phospho-2-dehydro-3-deoxy-D-arabino-heptonate + phosphate</text>
        <dbReference type="Rhea" id="RHEA:14717"/>
        <dbReference type="ChEBI" id="CHEBI:15377"/>
        <dbReference type="ChEBI" id="CHEBI:16897"/>
        <dbReference type="ChEBI" id="CHEBI:43474"/>
        <dbReference type="ChEBI" id="CHEBI:58394"/>
        <dbReference type="ChEBI" id="CHEBI:58702"/>
        <dbReference type="EC" id="2.5.1.54"/>
    </reaction>
</comment>
<dbReference type="Pfam" id="PF00793">
    <property type="entry name" value="DAHP_synth_1"/>
    <property type="match status" value="1"/>
</dbReference>
<dbReference type="InterPro" id="IPR013785">
    <property type="entry name" value="Aldolase_TIM"/>
</dbReference>
<gene>
    <name evidence="10" type="ORF">ACJDU8_20310</name>
</gene>
<dbReference type="InterPro" id="IPR006219">
    <property type="entry name" value="DAHP_synth_1"/>
</dbReference>
<dbReference type="PIRSF" id="PIRSF001361">
    <property type="entry name" value="DAHP_synthase"/>
    <property type="match status" value="1"/>
</dbReference>
<dbReference type="GO" id="GO:0003849">
    <property type="term" value="F:3-deoxy-7-phosphoheptulonate synthase activity"/>
    <property type="evidence" value="ECO:0007669"/>
    <property type="project" value="UniProtKB-EC"/>
</dbReference>
<accession>A0ABW8SQ29</accession>
<dbReference type="Gene3D" id="3.20.20.70">
    <property type="entry name" value="Aldolase class I"/>
    <property type="match status" value="1"/>
</dbReference>
<comment type="pathway">
    <text evidence="2 8">Metabolic intermediate biosynthesis; chorismate biosynthesis; chorismate from D-erythrose 4-phosphate and phosphoenolpyruvate: step 1/7.</text>
</comment>
<evidence type="ECO:0000256" key="8">
    <source>
        <dbReference type="PIRNR" id="PIRNR001361"/>
    </source>
</evidence>
<keyword evidence="5 8" id="KW-0808">Transferase</keyword>
<comment type="function">
    <text evidence="1 8">Stereospecific condensation of phosphoenolpyruvate (PEP) and D-erythrose-4-phosphate (E4P) giving rise to 3-deoxy-D-arabino-heptulosonate-7-phosphate (DAHP).</text>
</comment>
<proteinExistence type="inferred from homology"/>
<dbReference type="RefSeq" id="WP_406794012.1">
    <property type="nucleotide sequence ID" value="NZ_JBJHZX010000040.1"/>
</dbReference>
<evidence type="ECO:0000256" key="4">
    <source>
        <dbReference type="ARBA" id="ARBA00022605"/>
    </source>
</evidence>
<feature type="domain" description="DAHP synthetase I/KDSA" evidence="9">
    <location>
        <begin position="42"/>
        <end position="341"/>
    </location>
</feature>
<evidence type="ECO:0000256" key="7">
    <source>
        <dbReference type="ARBA" id="ARBA00047508"/>
    </source>
</evidence>
<dbReference type="NCBIfam" id="NF009395">
    <property type="entry name" value="PRK12755.1"/>
    <property type="match status" value="1"/>
</dbReference>
<comment type="similarity">
    <text evidence="3 8">Belongs to the class-I DAHP synthase family.</text>
</comment>
<evidence type="ECO:0000313" key="11">
    <source>
        <dbReference type="Proteomes" id="UP001623660"/>
    </source>
</evidence>
<evidence type="ECO:0000256" key="6">
    <source>
        <dbReference type="ARBA" id="ARBA00023141"/>
    </source>
</evidence>
<dbReference type="EC" id="2.5.1.54" evidence="8"/>
<evidence type="ECO:0000256" key="5">
    <source>
        <dbReference type="ARBA" id="ARBA00022679"/>
    </source>
</evidence>
<protein>
    <recommendedName>
        <fullName evidence="8">Phospho-2-dehydro-3-deoxyheptonate aldolase</fullName>
        <ecNumber evidence="8">2.5.1.54</ecNumber>
    </recommendedName>
</protein>
<name>A0ABW8SQ29_9CLOT</name>
<dbReference type="PANTHER" id="PTHR21225:SF12">
    <property type="entry name" value="PHOSPHO-2-DEHYDRO-3-DEOXYHEPTONATE ALDOLASE, TYROSINE-INHIBITED"/>
    <property type="match status" value="1"/>
</dbReference>
<keyword evidence="4 8" id="KW-0028">Amino-acid biosynthesis</keyword>
<dbReference type="InterPro" id="IPR006218">
    <property type="entry name" value="DAHP1/KDSA"/>
</dbReference>
<evidence type="ECO:0000256" key="3">
    <source>
        <dbReference type="ARBA" id="ARBA00007985"/>
    </source>
</evidence>
<dbReference type="PANTHER" id="PTHR21225">
    <property type="entry name" value="PHOSPHO-2-DEHYDRO-3-DEOXYHEPTONATE ALDOLASE DAHP SYNTHETASE"/>
    <property type="match status" value="1"/>
</dbReference>
<reference evidence="10 11" key="1">
    <citation type="submission" date="2024-11" db="EMBL/GenBank/DDBJ databases">
        <authorList>
            <person name="Heng Y.C."/>
            <person name="Lim A.C.H."/>
            <person name="Lee J.K.Y."/>
            <person name="Kittelmann S."/>
        </authorList>
    </citation>
    <scope>NUCLEOTIDE SEQUENCE [LARGE SCALE GENOMIC DNA]</scope>
    <source>
        <strain evidence="10 11">WILCCON 0269</strain>
    </source>
</reference>
<sequence>MHRKESKNMSMKFVKKMPTADEIIEEIPLSNSMKETKKNRDEEIKKVFTNEDNRFLLVIGPCSADNEDSVCEYIGRLAKVQEKVKDVIIIIPRIYTNKPRTTGEGYKGMAHQPDPHKKPDLIAGIKAIRKMHIKALNEYHMPAADEMLYPENYTYLADLLSYHAIGARSVEDQQHRFTVSGINMPVGMKNPTSGDITVMLNSIKAAQLNHTFIYNGWEIETSGNALAHAVLRGAVDSYGRNIPNYHYENLINLSKEYEKKGLLNPSIIVDTNHANSTKLYKEQPRIAREVLMSRKYDATLKNMIKGFMIESYLEEGNQHVDEGTYGKSITDPCLGWQDTEKLIYYIAENV</sequence>
<dbReference type="SUPFAM" id="SSF51569">
    <property type="entry name" value="Aldolase"/>
    <property type="match status" value="1"/>
</dbReference>
<dbReference type="Proteomes" id="UP001623660">
    <property type="component" value="Unassembled WGS sequence"/>
</dbReference>
<dbReference type="EMBL" id="JBJHZX010000040">
    <property type="protein sequence ID" value="MFL0197891.1"/>
    <property type="molecule type" value="Genomic_DNA"/>
</dbReference>
<dbReference type="NCBIfam" id="TIGR00034">
    <property type="entry name" value="aroFGH"/>
    <property type="match status" value="1"/>
</dbReference>
<evidence type="ECO:0000256" key="1">
    <source>
        <dbReference type="ARBA" id="ARBA00003726"/>
    </source>
</evidence>
<evidence type="ECO:0000313" key="10">
    <source>
        <dbReference type="EMBL" id="MFL0197891.1"/>
    </source>
</evidence>
<comment type="caution">
    <text evidence="10">The sequence shown here is derived from an EMBL/GenBank/DDBJ whole genome shotgun (WGS) entry which is preliminary data.</text>
</comment>
<keyword evidence="11" id="KW-1185">Reference proteome</keyword>
<evidence type="ECO:0000256" key="2">
    <source>
        <dbReference type="ARBA" id="ARBA00004688"/>
    </source>
</evidence>
<organism evidence="10 11">
    <name type="scientific">Candidatus Clostridium eludens</name>
    <dbReference type="NCBI Taxonomy" id="3381663"/>
    <lineage>
        <taxon>Bacteria</taxon>
        <taxon>Bacillati</taxon>
        <taxon>Bacillota</taxon>
        <taxon>Clostridia</taxon>
        <taxon>Eubacteriales</taxon>
        <taxon>Clostridiaceae</taxon>
        <taxon>Clostridium</taxon>
    </lineage>
</organism>
<evidence type="ECO:0000259" key="9">
    <source>
        <dbReference type="Pfam" id="PF00793"/>
    </source>
</evidence>